<dbReference type="GO" id="GO:0046872">
    <property type="term" value="F:metal ion binding"/>
    <property type="evidence" value="ECO:0007669"/>
    <property type="project" value="UniProtKB-KW"/>
</dbReference>
<dbReference type="PANTHER" id="PTHR43281">
    <property type="entry name" value="FARNESYL DIPHOSPHATE SYNTHASE"/>
    <property type="match status" value="1"/>
</dbReference>
<name>A0A6I1EPT9_9BURK</name>
<dbReference type="PROSITE" id="PS00444">
    <property type="entry name" value="POLYPRENYL_SYNTHASE_2"/>
    <property type="match status" value="1"/>
</dbReference>
<dbReference type="SFLD" id="SFLDG01017">
    <property type="entry name" value="Polyprenyl_Transferase_Like"/>
    <property type="match status" value="1"/>
</dbReference>
<dbReference type="RefSeq" id="WP_152158256.1">
    <property type="nucleotide sequence ID" value="NZ_WEHX01000030.1"/>
</dbReference>
<dbReference type="CDD" id="cd00685">
    <property type="entry name" value="Trans_IPPS_HT"/>
    <property type="match status" value="1"/>
</dbReference>
<dbReference type="AlphaFoldDB" id="A0A6I1EPT9"/>
<comment type="cofactor">
    <cofactor evidence="1">
        <name>Mg(2+)</name>
        <dbReference type="ChEBI" id="CHEBI:18420"/>
    </cofactor>
</comment>
<dbReference type="FunFam" id="1.10.600.10:FF:000001">
    <property type="entry name" value="Geranylgeranyl diphosphate synthase"/>
    <property type="match status" value="1"/>
</dbReference>
<comment type="similarity">
    <text evidence="2 7">Belongs to the FPP/GGPP synthase family.</text>
</comment>
<dbReference type="SUPFAM" id="SSF48576">
    <property type="entry name" value="Terpenoid synthases"/>
    <property type="match status" value="1"/>
</dbReference>
<accession>A0A6I1EPT9</accession>
<dbReference type="GO" id="GO:0016114">
    <property type="term" value="P:terpenoid biosynthetic process"/>
    <property type="evidence" value="ECO:0007669"/>
    <property type="project" value="UniProtKB-ARBA"/>
</dbReference>
<dbReference type="InterPro" id="IPR008949">
    <property type="entry name" value="Isoprenoid_synthase_dom_sf"/>
</dbReference>
<keyword evidence="4" id="KW-0479">Metal-binding</keyword>
<gene>
    <name evidence="8" type="ORF">GBM95_05955</name>
</gene>
<dbReference type="Gene3D" id="1.10.600.10">
    <property type="entry name" value="Farnesyl Diphosphate Synthase"/>
    <property type="match status" value="1"/>
</dbReference>
<evidence type="ECO:0000256" key="4">
    <source>
        <dbReference type="ARBA" id="ARBA00022723"/>
    </source>
</evidence>
<dbReference type="SFLD" id="SFLDS00005">
    <property type="entry name" value="Isoprenoid_Synthase_Type_I"/>
    <property type="match status" value="1"/>
</dbReference>
<dbReference type="Proteomes" id="UP000430564">
    <property type="component" value="Unassembled WGS sequence"/>
</dbReference>
<dbReference type="OrthoDB" id="9805316at2"/>
<sequence length="312" mass="33580">MTDQAEAERTTGFEAWSHERARHFEWAAESMMPRPGAGPKRLIGAMRYAVLGGGKRIRPLLCYAAGEITGADEAVLDRAALALEMIHSYSLVHDDMPSMDNDTLRRGRPTCHVQYGEALAMLAGDALQAEAFTVISVPQVHAEIAARLTQTLSRAAGVWGMCGGQALDLAMVGEHPGEAELLRMQAMKTGAMILASVLMGAQSGGWEKLGDGAKAGLVQYAQSLGVAFQVVDDILDCTQDTKTLGKTAGKDEKDDKPTWVSLLGLEGARERAAELENEALQALRLVEADPEVPESAADRLREIALYVVNRTH</sequence>
<dbReference type="PROSITE" id="PS00723">
    <property type="entry name" value="POLYPRENYL_SYNTHASE_1"/>
    <property type="match status" value="1"/>
</dbReference>
<dbReference type="GO" id="GO:0005737">
    <property type="term" value="C:cytoplasm"/>
    <property type="evidence" value="ECO:0007669"/>
    <property type="project" value="UniProtKB-ARBA"/>
</dbReference>
<evidence type="ECO:0000313" key="9">
    <source>
        <dbReference type="Proteomes" id="UP000430564"/>
    </source>
</evidence>
<keyword evidence="3 7" id="KW-0808">Transferase</keyword>
<dbReference type="InterPro" id="IPR053378">
    <property type="entry name" value="Prenyl_diphosphate_synthase"/>
</dbReference>
<dbReference type="InterPro" id="IPR033749">
    <property type="entry name" value="Polyprenyl_synt_CS"/>
</dbReference>
<comment type="caution">
    <text evidence="8">The sequence shown here is derived from an EMBL/GenBank/DDBJ whole genome shotgun (WGS) entry which is preliminary data.</text>
</comment>
<evidence type="ECO:0000256" key="7">
    <source>
        <dbReference type="RuleBase" id="RU004466"/>
    </source>
</evidence>
<evidence type="ECO:0000256" key="6">
    <source>
        <dbReference type="ARBA" id="ARBA00023229"/>
    </source>
</evidence>
<evidence type="ECO:0000313" key="8">
    <source>
        <dbReference type="EMBL" id="KAB7660462.1"/>
    </source>
</evidence>
<dbReference type="EMBL" id="WEHX01000030">
    <property type="protein sequence ID" value="KAB7660462.1"/>
    <property type="molecule type" value="Genomic_DNA"/>
</dbReference>
<evidence type="ECO:0000256" key="1">
    <source>
        <dbReference type="ARBA" id="ARBA00001946"/>
    </source>
</evidence>
<keyword evidence="6" id="KW-0414">Isoprene biosynthesis</keyword>
<dbReference type="Pfam" id="PF00348">
    <property type="entry name" value="polyprenyl_synt"/>
    <property type="match status" value="1"/>
</dbReference>
<proteinExistence type="inferred from homology"/>
<dbReference type="NCBIfam" id="NF045485">
    <property type="entry name" value="FPPsyn"/>
    <property type="match status" value="1"/>
</dbReference>
<evidence type="ECO:0000256" key="3">
    <source>
        <dbReference type="ARBA" id="ARBA00022679"/>
    </source>
</evidence>
<keyword evidence="5" id="KW-0460">Magnesium</keyword>
<organism evidence="8 9">
    <name type="scientific">Sutterella seckii</name>
    <dbReference type="NCBI Taxonomy" id="1944635"/>
    <lineage>
        <taxon>Bacteria</taxon>
        <taxon>Pseudomonadati</taxon>
        <taxon>Pseudomonadota</taxon>
        <taxon>Betaproteobacteria</taxon>
        <taxon>Burkholderiales</taxon>
        <taxon>Sutterellaceae</taxon>
        <taxon>Sutterella</taxon>
    </lineage>
</organism>
<dbReference type="GO" id="GO:0004659">
    <property type="term" value="F:prenyltransferase activity"/>
    <property type="evidence" value="ECO:0007669"/>
    <property type="project" value="InterPro"/>
</dbReference>
<protein>
    <submittedName>
        <fullName evidence="8">Polyprenyl synthetase family protein</fullName>
    </submittedName>
</protein>
<evidence type="ECO:0000256" key="2">
    <source>
        <dbReference type="ARBA" id="ARBA00006706"/>
    </source>
</evidence>
<reference evidence="8 9" key="1">
    <citation type="submission" date="2019-10" db="EMBL/GenBank/DDBJ databases">
        <title>Genome diversity of Sutterella seckii.</title>
        <authorList>
            <person name="Chaplin A.V."/>
            <person name="Sokolova S.R."/>
            <person name="Mosin K.A."/>
            <person name="Ivanova E.L."/>
            <person name="Kochetkova T.O."/>
            <person name="Goltsov A.Y."/>
            <person name="Trofimov D.Y."/>
            <person name="Efimov B.A."/>
        </authorList>
    </citation>
    <scope>NUCLEOTIDE SEQUENCE [LARGE SCALE GENOMIC DNA]</scope>
    <source>
        <strain evidence="8 9">ASD393</strain>
    </source>
</reference>
<dbReference type="InterPro" id="IPR000092">
    <property type="entry name" value="Polyprenyl_synt"/>
</dbReference>
<evidence type="ECO:0000256" key="5">
    <source>
        <dbReference type="ARBA" id="ARBA00022842"/>
    </source>
</evidence>
<dbReference type="PANTHER" id="PTHR43281:SF1">
    <property type="entry name" value="FARNESYL DIPHOSPHATE SYNTHASE"/>
    <property type="match status" value="1"/>
</dbReference>